<feature type="active site" evidence="8">
    <location>
        <position position="344"/>
    </location>
</feature>
<evidence type="ECO:0000256" key="9">
    <source>
        <dbReference type="RuleBase" id="RU361166"/>
    </source>
</evidence>
<name>A0AAP0R8U6_LIQFO</name>
<evidence type="ECO:0000256" key="6">
    <source>
        <dbReference type="ARBA" id="ARBA00023295"/>
    </source>
</evidence>
<dbReference type="GO" id="GO:0008810">
    <property type="term" value="F:cellulase activity"/>
    <property type="evidence" value="ECO:0007669"/>
    <property type="project" value="UniProtKB-EC"/>
</dbReference>
<evidence type="ECO:0000256" key="1">
    <source>
        <dbReference type="ARBA" id="ARBA00000966"/>
    </source>
</evidence>
<protein>
    <recommendedName>
        <fullName evidence="9">Endoglucanase</fullName>
        <ecNumber evidence="9">3.2.1.4</ecNumber>
    </recommendedName>
</protein>
<dbReference type="EMBL" id="JBBPBK010000012">
    <property type="protein sequence ID" value="KAK9273134.1"/>
    <property type="molecule type" value="Genomic_DNA"/>
</dbReference>
<evidence type="ECO:0000256" key="8">
    <source>
        <dbReference type="PROSITE-ProRule" id="PRU10059"/>
    </source>
</evidence>
<keyword evidence="7 8" id="KW-0624">Polysaccharide degradation</keyword>
<keyword evidence="6 8" id="KW-0326">Glycosidase</keyword>
<dbReference type="SUPFAM" id="SSF48208">
    <property type="entry name" value="Six-hairpin glycosidases"/>
    <property type="match status" value="2"/>
</dbReference>
<evidence type="ECO:0000259" key="10">
    <source>
        <dbReference type="Pfam" id="PF00759"/>
    </source>
</evidence>
<dbReference type="Pfam" id="PF00759">
    <property type="entry name" value="Glyco_hydro_9"/>
    <property type="match status" value="2"/>
</dbReference>
<dbReference type="PANTHER" id="PTHR22298">
    <property type="entry name" value="ENDO-1,4-BETA-GLUCANASE"/>
    <property type="match status" value="1"/>
</dbReference>
<keyword evidence="12" id="KW-1185">Reference proteome</keyword>
<evidence type="ECO:0000256" key="7">
    <source>
        <dbReference type="ARBA" id="ARBA00023326"/>
    </source>
</evidence>
<sequence>MVDLVGGYYDAGDNVKFGFPMAFTITMLSWGVVDFYGRFSETVQLSNALEAIKWGTDYLMKAHPQSDVLYGEVGDGDSDHVCWQRPEDMTTPRTAFKIDDEHPGADLAGETAAALAAASIAFNATDPAYASQLRDHAVQLWAFAHDHPGHYQDSIPVAGKFYSSTEFMDELLWGAAWLFRATHDWDYVDFLDDALNSGDIGGTRTIFSWDDKYLGSQVVVAKLILDGTFADYQGGLDGYKDRAEEFICSCIQKGSNNIKRTPGGLLWWQPWNNLQYTTAATFVVTVYSDFLAAAKASIKCPGGVVQPSDLIAFAQTQVDYILGVNPKNMSYMVGFGTNYPNQIHHRAASIVSIKKDPTPVTCQGGFDSWFNKNGPNPNVVSGAIVGGPDDNDAYIDSRSNYQQAEPATANTAPLVGVLARFLLSVDYKTALVNSLLYYEAQRSGSLPTNQRVQWRGNSGLKDGKDAGVDLVGGYYDAGDNVKFGFPMAFTITMLSWGVVDFYGRFSETDQLSNALEAIKWGTDYLMKAHTQSDVLYGQVGDGDSDHPCWQRPEDMTTPRTAFKIDKEHPGADLAGETAAALAAASIAFNATDPAYASQLREHAVQLWAFAHDHPGHYQDSIPGAGKFYSSTEFKDELLWGAAWLFRATHKRDYVDFLDDALNSGGIGGTRTVFSWDDKYLGSQVVVAKLILDGTFADQQGKLDGYKDQAEEFICSCIQKGSNNIKRTPGGLLWWQPWNNLQYTTAATFVVTVYSDFLAAAKASIKCPGGVVQPSDLIAFAQTQVDYILGVNPKKMSYMVGFGTNYPSQIHHRAASIVSIKKDPTPVTCQGGFDSWFNKNGPNPNVVSGAIVGGPDDNDAYTDSRSNYQQAEPATANTAPLVGVLARFV</sequence>
<reference evidence="11 12" key="1">
    <citation type="journal article" date="2024" name="Plant J.">
        <title>Genome sequences and population genomics reveal climatic adaptation and genomic divergence between two closely related sweetgum species.</title>
        <authorList>
            <person name="Xu W.Q."/>
            <person name="Ren C.Q."/>
            <person name="Zhang X.Y."/>
            <person name="Comes H.P."/>
            <person name="Liu X.H."/>
            <person name="Li Y.G."/>
            <person name="Kettle C.J."/>
            <person name="Jalonen R."/>
            <person name="Gaisberger H."/>
            <person name="Ma Y.Z."/>
            <person name="Qiu Y.X."/>
        </authorList>
    </citation>
    <scope>NUCLEOTIDE SEQUENCE [LARGE SCALE GENOMIC DNA]</scope>
    <source>
        <strain evidence="11">Hangzhou</strain>
    </source>
</reference>
<comment type="similarity">
    <text evidence="2 8 9">Belongs to the glycosyl hydrolase 9 (cellulase E) family.</text>
</comment>
<evidence type="ECO:0000256" key="2">
    <source>
        <dbReference type="ARBA" id="ARBA00007072"/>
    </source>
</evidence>
<dbReference type="Proteomes" id="UP001415857">
    <property type="component" value="Unassembled WGS sequence"/>
</dbReference>
<dbReference type="InterPro" id="IPR012341">
    <property type="entry name" value="6hp_glycosidase-like_sf"/>
</dbReference>
<dbReference type="GO" id="GO:0030245">
    <property type="term" value="P:cellulose catabolic process"/>
    <property type="evidence" value="ECO:0007669"/>
    <property type="project" value="UniProtKB-KW"/>
</dbReference>
<comment type="caution">
    <text evidence="11">The sequence shown here is derived from an EMBL/GenBank/DDBJ whole genome shotgun (WGS) entry which is preliminary data.</text>
</comment>
<gene>
    <name evidence="11" type="ORF">L1049_017941</name>
</gene>
<organism evidence="11 12">
    <name type="scientific">Liquidambar formosana</name>
    <name type="common">Formosan gum</name>
    <dbReference type="NCBI Taxonomy" id="63359"/>
    <lineage>
        <taxon>Eukaryota</taxon>
        <taxon>Viridiplantae</taxon>
        <taxon>Streptophyta</taxon>
        <taxon>Embryophyta</taxon>
        <taxon>Tracheophyta</taxon>
        <taxon>Spermatophyta</taxon>
        <taxon>Magnoliopsida</taxon>
        <taxon>eudicotyledons</taxon>
        <taxon>Gunneridae</taxon>
        <taxon>Pentapetalae</taxon>
        <taxon>Saxifragales</taxon>
        <taxon>Altingiaceae</taxon>
        <taxon>Liquidambar</taxon>
    </lineage>
</organism>
<keyword evidence="5 8" id="KW-0119">Carbohydrate metabolism</keyword>
<dbReference type="PROSITE" id="PS00592">
    <property type="entry name" value="GH9_2"/>
    <property type="match status" value="2"/>
</dbReference>
<proteinExistence type="inferred from homology"/>
<dbReference type="InterPro" id="IPR018221">
    <property type="entry name" value="Glyco_hydro_9_His_AS"/>
</dbReference>
<feature type="domain" description="Glycoside hydrolase family 9" evidence="10">
    <location>
        <begin position="427"/>
        <end position="884"/>
    </location>
</feature>
<dbReference type="InterPro" id="IPR001701">
    <property type="entry name" value="Glyco_hydro_9"/>
</dbReference>
<dbReference type="InterPro" id="IPR008928">
    <property type="entry name" value="6-hairpin_glycosidase_sf"/>
</dbReference>
<dbReference type="AlphaFoldDB" id="A0AAP0R8U6"/>
<dbReference type="FunFam" id="1.50.10.10:FF:000020">
    <property type="entry name" value="Endoglucanase"/>
    <property type="match status" value="2"/>
</dbReference>
<keyword evidence="3 8" id="KW-0378">Hydrolase</keyword>
<feature type="domain" description="Glycoside hydrolase family 9" evidence="10">
    <location>
        <begin position="2"/>
        <end position="418"/>
    </location>
</feature>
<evidence type="ECO:0000313" key="12">
    <source>
        <dbReference type="Proteomes" id="UP001415857"/>
    </source>
</evidence>
<accession>A0AAP0R8U6</accession>
<feature type="active site" evidence="8">
    <location>
        <position position="810"/>
    </location>
</feature>
<evidence type="ECO:0000313" key="11">
    <source>
        <dbReference type="EMBL" id="KAK9273134.1"/>
    </source>
</evidence>
<evidence type="ECO:0000256" key="3">
    <source>
        <dbReference type="ARBA" id="ARBA00022801"/>
    </source>
</evidence>
<dbReference type="Gene3D" id="1.50.10.10">
    <property type="match status" value="2"/>
</dbReference>
<evidence type="ECO:0000256" key="4">
    <source>
        <dbReference type="ARBA" id="ARBA00023001"/>
    </source>
</evidence>
<evidence type="ECO:0000256" key="5">
    <source>
        <dbReference type="ARBA" id="ARBA00023277"/>
    </source>
</evidence>
<dbReference type="EC" id="3.2.1.4" evidence="9"/>
<comment type="catalytic activity">
    <reaction evidence="1 9">
        <text>Endohydrolysis of (1-&gt;4)-beta-D-glucosidic linkages in cellulose, lichenin and cereal beta-D-glucans.</text>
        <dbReference type="EC" id="3.2.1.4"/>
    </reaction>
</comment>
<keyword evidence="4 9" id="KW-0136">Cellulose degradation</keyword>